<keyword evidence="1" id="KW-0175">Coiled coil</keyword>
<feature type="region of interest" description="Disordered" evidence="2">
    <location>
        <begin position="542"/>
        <end position="585"/>
    </location>
</feature>
<feature type="region of interest" description="Disordered" evidence="2">
    <location>
        <begin position="602"/>
        <end position="651"/>
    </location>
</feature>
<feature type="compositionally biased region" description="Low complexity" evidence="2">
    <location>
        <begin position="298"/>
        <end position="321"/>
    </location>
</feature>
<reference evidence="3" key="2">
    <citation type="journal article" date="2023" name="Proc. Natl. Acad. Sci. U.S.A.">
        <title>A global phylogenomic analysis of the shiitake genus Lentinula.</title>
        <authorList>
            <person name="Sierra-Patev S."/>
            <person name="Min B."/>
            <person name="Naranjo-Ortiz M."/>
            <person name="Looney B."/>
            <person name="Konkel Z."/>
            <person name="Slot J.C."/>
            <person name="Sakamoto Y."/>
            <person name="Steenwyk J.L."/>
            <person name="Rokas A."/>
            <person name="Carro J."/>
            <person name="Camarero S."/>
            <person name="Ferreira P."/>
            <person name="Molpeceres G."/>
            <person name="Ruiz-Duenas F.J."/>
            <person name="Serrano A."/>
            <person name="Henrissat B."/>
            <person name="Drula E."/>
            <person name="Hughes K.W."/>
            <person name="Mata J.L."/>
            <person name="Ishikawa N.K."/>
            <person name="Vargas-Isla R."/>
            <person name="Ushijima S."/>
            <person name="Smith C.A."/>
            <person name="Donoghue J."/>
            <person name="Ahrendt S."/>
            <person name="Andreopoulos W."/>
            <person name="He G."/>
            <person name="LaButti K."/>
            <person name="Lipzen A."/>
            <person name="Ng V."/>
            <person name="Riley R."/>
            <person name="Sandor L."/>
            <person name="Barry K."/>
            <person name="Martinez A.T."/>
            <person name="Xiao Y."/>
            <person name="Gibbons J.G."/>
            <person name="Terashima K."/>
            <person name="Grigoriev I.V."/>
            <person name="Hibbett D."/>
        </authorList>
    </citation>
    <scope>NUCLEOTIDE SEQUENCE</scope>
    <source>
        <strain evidence="3">ET3784</strain>
    </source>
</reference>
<keyword evidence="4" id="KW-1185">Reference proteome</keyword>
<gene>
    <name evidence="3" type="ORF">DFJ43DRAFT_1155205</name>
</gene>
<feature type="coiled-coil region" evidence="1">
    <location>
        <begin position="159"/>
        <end position="186"/>
    </location>
</feature>
<feature type="compositionally biased region" description="Low complexity" evidence="2">
    <location>
        <begin position="17"/>
        <end position="30"/>
    </location>
</feature>
<name>A0AA38MTH8_9AGAR</name>
<protein>
    <recommendedName>
        <fullName evidence="5">DUF4048 domain-containing protein</fullName>
    </recommendedName>
</protein>
<feature type="compositionally biased region" description="Acidic residues" evidence="2">
    <location>
        <begin position="642"/>
        <end position="651"/>
    </location>
</feature>
<evidence type="ECO:0000256" key="2">
    <source>
        <dbReference type="SAM" id="MobiDB-lite"/>
    </source>
</evidence>
<evidence type="ECO:0000313" key="4">
    <source>
        <dbReference type="Proteomes" id="UP001176059"/>
    </source>
</evidence>
<reference evidence="3" key="1">
    <citation type="submission" date="2022-08" db="EMBL/GenBank/DDBJ databases">
        <authorList>
            <consortium name="DOE Joint Genome Institute"/>
            <person name="Min B."/>
            <person name="Sierra-Patev S."/>
            <person name="Naranjo-Ortiz M."/>
            <person name="Looney B."/>
            <person name="Konkel Z."/>
            <person name="Slot J.C."/>
            <person name="Sakamoto Y."/>
            <person name="Steenwyk J.L."/>
            <person name="Rokas A."/>
            <person name="Carro J."/>
            <person name="Camarero S."/>
            <person name="Ferreira P."/>
            <person name="Molpeceres G."/>
            <person name="Ruiz-duenas F.J."/>
            <person name="Serrano A."/>
            <person name="Henrissat B."/>
            <person name="Drula E."/>
            <person name="Hughes K.W."/>
            <person name="Mata J.L."/>
            <person name="Ishikawa N.K."/>
            <person name="Vargas-Isla R."/>
            <person name="Ushijima S."/>
            <person name="Smith C.A."/>
            <person name="Ahrendt S."/>
            <person name="Andreopoulos W."/>
            <person name="He G."/>
            <person name="LaButti K."/>
            <person name="Lipzen A."/>
            <person name="Ng V."/>
            <person name="Riley R."/>
            <person name="Sandor L."/>
            <person name="Barry K."/>
            <person name="Martinez A.T."/>
            <person name="Xiao Y."/>
            <person name="Gibbons J.G."/>
            <person name="Terashima K."/>
            <person name="Hibbett D.S."/>
            <person name="Grigoriev I.V."/>
        </authorList>
    </citation>
    <scope>NUCLEOTIDE SEQUENCE</scope>
    <source>
        <strain evidence="3">ET3784</strain>
    </source>
</reference>
<evidence type="ECO:0008006" key="5">
    <source>
        <dbReference type="Google" id="ProtNLM"/>
    </source>
</evidence>
<feature type="compositionally biased region" description="Polar residues" evidence="2">
    <location>
        <begin position="409"/>
        <end position="425"/>
    </location>
</feature>
<feature type="compositionally biased region" description="Polar residues" evidence="2">
    <location>
        <begin position="110"/>
        <end position="136"/>
    </location>
</feature>
<evidence type="ECO:0000313" key="3">
    <source>
        <dbReference type="EMBL" id="KAJ3731819.1"/>
    </source>
</evidence>
<evidence type="ECO:0000256" key="1">
    <source>
        <dbReference type="SAM" id="Coils"/>
    </source>
</evidence>
<sequence length="651" mass="68811">MTTSVPRPLRLASSAESPTITSPTPLTPRSAGLESSKRNASFRSNSRRQSSISYNPPSRDDPLSPTLFSPRHATPILTPDSPGPSSRTSLSRSASVGSRAPRRTDFRGNRSANNGTDPSTPTSASWNRNRNSTGSLLTEERERPPLTLVEKHADLLHFIAQKESKCLELRTQLSAHEAELLQLKKKWERIVFRGYEKSHAQGELKLPAFSSPPDSMAALATHPPSASIYSAASLSYLDNLSTQAQGAGGVAMLEALGGMKGIRESVQQGVGRFLGAVAGTTDPSYANGHRKSLNHTPSLSSSSTSTYATSSTRRSQSSQSSFGDIVPTSISEEDGDSVSDSNFNAAASKKARKNRPTHIGIVSDTGATPLVSPTRDFAFESPPQTATPLKSANGISGGGEIRSRRKSRTFSSESHTELTGSSASEEPTGYADSDTNTSESLSSSLVDWGMGLSSPSPVDSQAPGLGKGKRNLNKRMSLPARALSSGSGAESWMGSMVGKRWEDTISKNQKRASVLLSDVSQSISQSIPQSIIQALVSPPLSASSELVPPVQSGTRRHNMMASASSTSLLDEDIPPEASGGPLTPLLRPSPALFPVLSPTRLVPASAEPQPKSPMKKKNGPVSLAGNAGNKSKRGSSAVAASQEDDDDDWNW</sequence>
<proteinExistence type="predicted"/>
<organism evidence="3 4">
    <name type="scientific">Lentinula guzmanii</name>
    <dbReference type="NCBI Taxonomy" id="2804957"/>
    <lineage>
        <taxon>Eukaryota</taxon>
        <taxon>Fungi</taxon>
        <taxon>Dikarya</taxon>
        <taxon>Basidiomycota</taxon>
        <taxon>Agaricomycotina</taxon>
        <taxon>Agaricomycetes</taxon>
        <taxon>Agaricomycetidae</taxon>
        <taxon>Agaricales</taxon>
        <taxon>Marasmiineae</taxon>
        <taxon>Omphalotaceae</taxon>
        <taxon>Lentinula</taxon>
    </lineage>
</organism>
<comment type="caution">
    <text evidence="3">The sequence shown here is derived from an EMBL/GenBank/DDBJ whole genome shotgun (WGS) entry which is preliminary data.</text>
</comment>
<feature type="compositionally biased region" description="Polar residues" evidence="2">
    <location>
        <begin position="38"/>
        <end position="56"/>
    </location>
</feature>
<feature type="region of interest" description="Disordered" evidence="2">
    <location>
        <begin position="284"/>
        <end position="472"/>
    </location>
</feature>
<dbReference type="EMBL" id="JANVFO010000028">
    <property type="protein sequence ID" value="KAJ3731819.1"/>
    <property type="molecule type" value="Genomic_DNA"/>
</dbReference>
<feature type="compositionally biased region" description="Low complexity" evidence="2">
    <location>
        <begin position="432"/>
        <end position="445"/>
    </location>
</feature>
<dbReference type="Proteomes" id="UP001176059">
    <property type="component" value="Unassembled WGS sequence"/>
</dbReference>
<dbReference type="AlphaFoldDB" id="A0AA38MTH8"/>
<feature type="compositionally biased region" description="Low complexity" evidence="2">
    <location>
        <begin position="83"/>
        <end position="99"/>
    </location>
</feature>
<feature type="compositionally biased region" description="Low complexity" evidence="2">
    <location>
        <begin position="339"/>
        <end position="348"/>
    </location>
</feature>
<accession>A0AA38MTH8</accession>
<feature type="region of interest" description="Disordered" evidence="2">
    <location>
        <begin position="1"/>
        <end position="144"/>
    </location>
</feature>